<evidence type="ECO:0000256" key="1">
    <source>
        <dbReference type="SAM" id="MobiDB-lite"/>
    </source>
</evidence>
<reference evidence="2 3" key="1">
    <citation type="journal article" date="2016" name="Nat. Commun.">
        <title>Ectomycorrhizal ecology is imprinted in the genome of the dominant symbiotic fungus Cenococcum geophilum.</title>
        <authorList>
            <consortium name="DOE Joint Genome Institute"/>
            <person name="Peter M."/>
            <person name="Kohler A."/>
            <person name="Ohm R.A."/>
            <person name="Kuo A."/>
            <person name="Krutzmann J."/>
            <person name="Morin E."/>
            <person name="Arend M."/>
            <person name="Barry K.W."/>
            <person name="Binder M."/>
            <person name="Choi C."/>
            <person name="Clum A."/>
            <person name="Copeland A."/>
            <person name="Grisel N."/>
            <person name="Haridas S."/>
            <person name="Kipfer T."/>
            <person name="LaButti K."/>
            <person name="Lindquist E."/>
            <person name="Lipzen A."/>
            <person name="Maire R."/>
            <person name="Meier B."/>
            <person name="Mihaltcheva S."/>
            <person name="Molinier V."/>
            <person name="Murat C."/>
            <person name="Poggeler S."/>
            <person name="Quandt C.A."/>
            <person name="Sperisen C."/>
            <person name="Tritt A."/>
            <person name="Tisserant E."/>
            <person name="Crous P.W."/>
            <person name="Henrissat B."/>
            <person name="Nehls U."/>
            <person name="Egli S."/>
            <person name="Spatafora J.W."/>
            <person name="Grigoriev I.V."/>
            <person name="Martin F.M."/>
        </authorList>
    </citation>
    <scope>NUCLEOTIDE SEQUENCE [LARGE SCALE GENOMIC DNA]</scope>
    <source>
        <strain evidence="2 3">CBS 207.34</strain>
    </source>
</reference>
<name>A0A8E2JP20_9PEZI</name>
<dbReference type="EMBL" id="KV750591">
    <property type="protein sequence ID" value="OCL04142.1"/>
    <property type="molecule type" value="Genomic_DNA"/>
</dbReference>
<dbReference type="Proteomes" id="UP000250140">
    <property type="component" value="Unassembled WGS sequence"/>
</dbReference>
<proteinExistence type="predicted"/>
<gene>
    <name evidence="2" type="ORF">AOQ84DRAFT_391752</name>
</gene>
<feature type="region of interest" description="Disordered" evidence="1">
    <location>
        <begin position="1"/>
        <end position="101"/>
    </location>
</feature>
<evidence type="ECO:0000313" key="2">
    <source>
        <dbReference type="EMBL" id="OCL04142.1"/>
    </source>
</evidence>
<feature type="compositionally biased region" description="Polar residues" evidence="1">
    <location>
        <begin position="86"/>
        <end position="101"/>
    </location>
</feature>
<dbReference type="AlphaFoldDB" id="A0A8E2JP20"/>
<evidence type="ECO:0000313" key="3">
    <source>
        <dbReference type="Proteomes" id="UP000250140"/>
    </source>
</evidence>
<feature type="region of interest" description="Disordered" evidence="1">
    <location>
        <begin position="131"/>
        <end position="166"/>
    </location>
</feature>
<feature type="compositionally biased region" description="Pro residues" evidence="1">
    <location>
        <begin position="140"/>
        <end position="166"/>
    </location>
</feature>
<feature type="non-terminal residue" evidence="2">
    <location>
        <position position="166"/>
    </location>
</feature>
<protein>
    <submittedName>
        <fullName evidence="2">Uncharacterized protein</fullName>
    </submittedName>
</protein>
<feature type="compositionally biased region" description="Polar residues" evidence="1">
    <location>
        <begin position="33"/>
        <end position="69"/>
    </location>
</feature>
<sequence>MEPQLQPEMSEIEKEKECVDGNGSESAAPLRITSPSHQQQQPYTPTADTMSNIASNIARNTTSNITASKTTDDSHDSKPAALTPIDRTQSNASSPSTINATTISLHPVPPVNVHIRNLSVALTPPTRKPAMLASLFSRNPSPPATPLPTSVPPPPVPPPTQPILTN</sequence>
<accession>A0A8E2JP20</accession>
<keyword evidence="3" id="KW-1185">Reference proteome</keyword>
<organism evidence="2 3">
    <name type="scientific">Glonium stellatum</name>
    <dbReference type="NCBI Taxonomy" id="574774"/>
    <lineage>
        <taxon>Eukaryota</taxon>
        <taxon>Fungi</taxon>
        <taxon>Dikarya</taxon>
        <taxon>Ascomycota</taxon>
        <taxon>Pezizomycotina</taxon>
        <taxon>Dothideomycetes</taxon>
        <taxon>Pleosporomycetidae</taxon>
        <taxon>Gloniales</taxon>
        <taxon>Gloniaceae</taxon>
        <taxon>Glonium</taxon>
    </lineage>
</organism>